<evidence type="ECO:0000313" key="1">
    <source>
        <dbReference type="EMBL" id="CAE6913475.1"/>
    </source>
</evidence>
<comment type="caution">
    <text evidence="1">The sequence shown here is derived from an EMBL/GenBank/DDBJ whole genome shotgun (WGS) entry which is preliminary data.</text>
</comment>
<evidence type="ECO:0008006" key="3">
    <source>
        <dbReference type="Google" id="ProtNLM"/>
    </source>
</evidence>
<dbReference type="AlphaFoldDB" id="A0A812FY54"/>
<gene>
    <name evidence="1" type="ORF">SNAT2548_LOCUS196</name>
</gene>
<name>A0A812FY54_9DINO</name>
<sequence length="75" mass="7932">MAAVGLASDTGFVLQTAGNAEYLPPRKEFLAAFAQGCDKLDPNESNPIISIDGETRSIKLKENKGVILAVVEKVA</sequence>
<evidence type="ECO:0000313" key="2">
    <source>
        <dbReference type="Proteomes" id="UP000604046"/>
    </source>
</evidence>
<protein>
    <recommendedName>
        <fullName evidence="3">Late endosomal/lysosomal adaptor and MAPK and MTOR activator 5</fullName>
    </recommendedName>
</protein>
<reference evidence="1" key="1">
    <citation type="submission" date="2021-02" db="EMBL/GenBank/DDBJ databases">
        <authorList>
            <person name="Dougan E. K."/>
            <person name="Rhodes N."/>
            <person name="Thang M."/>
            <person name="Chan C."/>
        </authorList>
    </citation>
    <scope>NUCLEOTIDE SEQUENCE</scope>
</reference>
<dbReference type="EMBL" id="CAJNDS010000003">
    <property type="protein sequence ID" value="CAE6913475.1"/>
    <property type="molecule type" value="Genomic_DNA"/>
</dbReference>
<accession>A0A812FY54</accession>
<organism evidence="1 2">
    <name type="scientific">Symbiodinium natans</name>
    <dbReference type="NCBI Taxonomy" id="878477"/>
    <lineage>
        <taxon>Eukaryota</taxon>
        <taxon>Sar</taxon>
        <taxon>Alveolata</taxon>
        <taxon>Dinophyceae</taxon>
        <taxon>Suessiales</taxon>
        <taxon>Symbiodiniaceae</taxon>
        <taxon>Symbiodinium</taxon>
    </lineage>
</organism>
<proteinExistence type="predicted"/>
<dbReference type="Proteomes" id="UP000604046">
    <property type="component" value="Unassembled WGS sequence"/>
</dbReference>
<keyword evidence="2" id="KW-1185">Reference proteome</keyword>
<dbReference type="Gene3D" id="3.30.450.30">
    <property type="entry name" value="Dynein light chain 2a, cytoplasmic"/>
    <property type="match status" value="1"/>
</dbReference>